<feature type="transmembrane region" description="Helical" evidence="7">
    <location>
        <begin position="445"/>
        <end position="468"/>
    </location>
</feature>
<dbReference type="SUPFAM" id="SSF103473">
    <property type="entry name" value="MFS general substrate transporter"/>
    <property type="match status" value="1"/>
</dbReference>
<evidence type="ECO:0000256" key="3">
    <source>
        <dbReference type="ARBA" id="ARBA00022475"/>
    </source>
</evidence>
<evidence type="ECO:0000256" key="2">
    <source>
        <dbReference type="ARBA" id="ARBA00022448"/>
    </source>
</evidence>
<sequence length="480" mass="50841">MKPTYSKVDGDVNKMHVLAIVLASYFVILLDTSIVITGLPEIRLAFGLTTTELSWVQNAYTLSFGGFMMLGARAGDLVGRKRMFMIGLTLFTLTSLVIGLAPNATTMFIARAVQGMGAAILAPSTLALLSIYFSEGEERTKALSYYAPTAGVGASLGLVAGGVFAGWLTWRVGFLVNVPVGVVLMFAGQKVLKESDTHTGSFDLIGALTSTVGMTLLVFGIVESASLGWGNVITQASLLIAVILLTVFFVHEAKAEQPILPLRLFKSRERVGAYLARMLFLGSMVSFFFFSTQFMQGVLGFTPVEAGLGFLPFTIPTFFASRMVPRFTKRIGNQGVMYIAFVFLLVGLIGLSMVTAQSSYLYGLAIPMLIIGFGNGAALGPLTIAGVAGVGKEDTGAASGLVNVAHQLGGSLGLSILVVVFASASTPNLDGELLLAHQISAAYHGSVWMIVGAIAIMLLLNFIPSLLVKYGLLMKSVQQP</sequence>
<name>A0ABV5HJT0_9VIBR</name>
<dbReference type="Gene3D" id="1.20.1720.10">
    <property type="entry name" value="Multidrug resistance protein D"/>
    <property type="match status" value="1"/>
</dbReference>
<feature type="transmembrane region" description="Helical" evidence="7">
    <location>
        <begin position="360"/>
        <end position="388"/>
    </location>
</feature>
<dbReference type="PANTHER" id="PTHR42718">
    <property type="entry name" value="MAJOR FACILITATOR SUPERFAMILY MULTIDRUG TRANSPORTER MFSC"/>
    <property type="match status" value="1"/>
</dbReference>
<feature type="transmembrane region" description="Helical" evidence="7">
    <location>
        <begin position="12"/>
        <end position="35"/>
    </location>
</feature>
<dbReference type="InterPro" id="IPR020846">
    <property type="entry name" value="MFS_dom"/>
</dbReference>
<comment type="subcellular location">
    <subcellularLocation>
        <location evidence="1">Cell membrane</location>
        <topology evidence="1">Multi-pass membrane protein</topology>
    </subcellularLocation>
</comment>
<keyword evidence="5 7" id="KW-1133">Transmembrane helix</keyword>
<feature type="transmembrane region" description="Helical" evidence="7">
    <location>
        <begin position="306"/>
        <end position="324"/>
    </location>
</feature>
<accession>A0ABV5HJT0</accession>
<proteinExistence type="predicted"/>
<dbReference type="RefSeq" id="WP_390190396.1">
    <property type="nucleotide sequence ID" value="NZ_JBHMEP010000001.1"/>
</dbReference>
<feature type="domain" description="Major facilitator superfamily (MFS) profile" evidence="8">
    <location>
        <begin position="17"/>
        <end position="470"/>
    </location>
</feature>
<dbReference type="InterPro" id="IPR011701">
    <property type="entry name" value="MFS"/>
</dbReference>
<feature type="transmembrane region" description="Helical" evidence="7">
    <location>
        <begin position="204"/>
        <end position="222"/>
    </location>
</feature>
<keyword evidence="10" id="KW-1185">Reference proteome</keyword>
<dbReference type="CDD" id="cd17321">
    <property type="entry name" value="MFS_MMR_MDR_like"/>
    <property type="match status" value="1"/>
</dbReference>
<dbReference type="EMBL" id="JBHMEP010000001">
    <property type="protein sequence ID" value="MFB9134478.1"/>
    <property type="molecule type" value="Genomic_DNA"/>
</dbReference>
<feature type="transmembrane region" description="Helical" evidence="7">
    <location>
        <begin position="336"/>
        <end position="354"/>
    </location>
</feature>
<protein>
    <submittedName>
        <fullName evidence="9">MFS transporter</fullName>
    </submittedName>
</protein>
<keyword evidence="3" id="KW-1003">Cell membrane</keyword>
<feature type="transmembrane region" description="Helical" evidence="7">
    <location>
        <begin position="84"/>
        <end position="102"/>
    </location>
</feature>
<dbReference type="PROSITE" id="PS50850">
    <property type="entry name" value="MFS"/>
    <property type="match status" value="1"/>
</dbReference>
<feature type="transmembrane region" description="Helical" evidence="7">
    <location>
        <begin position="400"/>
        <end position="425"/>
    </location>
</feature>
<evidence type="ECO:0000256" key="5">
    <source>
        <dbReference type="ARBA" id="ARBA00022989"/>
    </source>
</evidence>
<comment type="caution">
    <text evidence="9">The sequence shown here is derived from an EMBL/GenBank/DDBJ whole genome shotgun (WGS) entry which is preliminary data.</text>
</comment>
<evidence type="ECO:0000256" key="6">
    <source>
        <dbReference type="ARBA" id="ARBA00023136"/>
    </source>
</evidence>
<feature type="transmembrane region" description="Helical" evidence="7">
    <location>
        <begin position="108"/>
        <end position="133"/>
    </location>
</feature>
<evidence type="ECO:0000259" key="8">
    <source>
        <dbReference type="PROSITE" id="PS50850"/>
    </source>
</evidence>
<evidence type="ECO:0000313" key="9">
    <source>
        <dbReference type="EMBL" id="MFB9134478.1"/>
    </source>
</evidence>
<feature type="transmembrane region" description="Helical" evidence="7">
    <location>
        <begin position="271"/>
        <end position="294"/>
    </location>
</feature>
<keyword evidence="2" id="KW-0813">Transport</keyword>
<gene>
    <name evidence="9" type="ORF">ACFFUV_05765</name>
</gene>
<organism evidence="9 10">
    <name type="scientific">Vibrio olivae</name>
    <dbReference type="NCBI Taxonomy" id="1243002"/>
    <lineage>
        <taxon>Bacteria</taxon>
        <taxon>Pseudomonadati</taxon>
        <taxon>Pseudomonadota</taxon>
        <taxon>Gammaproteobacteria</taxon>
        <taxon>Vibrionales</taxon>
        <taxon>Vibrionaceae</taxon>
        <taxon>Vibrio</taxon>
    </lineage>
</organism>
<dbReference type="InterPro" id="IPR036259">
    <property type="entry name" value="MFS_trans_sf"/>
</dbReference>
<evidence type="ECO:0000313" key="10">
    <source>
        <dbReference type="Proteomes" id="UP001589645"/>
    </source>
</evidence>
<keyword evidence="6 7" id="KW-0472">Membrane</keyword>
<evidence type="ECO:0000256" key="4">
    <source>
        <dbReference type="ARBA" id="ARBA00022692"/>
    </source>
</evidence>
<keyword evidence="4 7" id="KW-0812">Transmembrane</keyword>
<dbReference type="Gene3D" id="1.20.1250.20">
    <property type="entry name" value="MFS general substrate transporter like domains"/>
    <property type="match status" value="1"/>
</dbReference>
<dbReference type="PANTHER" id="PTHR42718:SF46">
    <property type="entry name" value="BLR6921 PROTEIN"/>
    <property type="match status" value="1"/>
</dbReference>
<feature type="transmembrane region" description="Helical" evidence="7">
    <location>
        <begin position="228"/>
        <end position="250"/>
    </location>
</feature>
<feature type="transmembrane region" description="Helical" evidence="7">
    <location>
        <begin position="145"/>
        <end position="168"/>
    </location>
</feature>
<feature type="transmembrane region" description="Helical" evidence="7">
    <location>
        <begin position="174"/>
        <end position="192"/>
    </location>
</feature>
<feature type="transmembrane region" description="Helical" evidence="7">
    <location>
        <begin position="55"/>
        <end position="72"/>
    </location>
</feature>
<evidence type="ECO:0000256" key="1">
    <source>
        <dbReference type="ARBA" id="ARBA00004651"/>
    </source>
</evidence>
<evidence type="ECO:0000256" key="7">
    <source>
        <dbReference type="SAM" id="Phobius"/>
    </source>
</evidence>
<dbReference type="Pfam" id="PF07690">
    <property type="entry name" value="MFS_1"/>
    <property type="match status" value="1"/>
</dbReference>
<reference evidence="9 10" key="1">
    <citation type="submission" date="2024-09" db="EMBL/GenBank/DDBJ databases">
        <authorList>
            <person name="Sun Q."/>
            <person name="Mori K."/>
        </authorList>
    </citation>
    <scope>NUCLEOTIDE SEQUENCE [LARGE SCALE GENOMIC DNA]</scope>
    <source>
        <strain evidence="9 10">CECT 8064</strain>
    </source>
</reference>
<dbReference type="Proteomes" id="UP001589645">
    <property type="component" value="Unassembled WGS sequence"/>
</dbReference>